<feature type="compositionally biased region" description="Basic and acidic residues" evidence="1">
    <location>
        <begin position="67"/>
        <end position="83"/>
    </location>
</feature>
<dbReference type="AlphaFoldDB" id="A0AAD3MEQ2"/>
<evidence type="ECO:0000313" key="3">
    <source>
        <dbReference type="Proteomes" id="UP001279410"/>
    </source>
</evidence>
<accession>A0AAD3MEQ2</accession>
<protein>
    <submittedName>
        <fullName evidence="2">RIMS-binding protein 2 isoform X1</fullName>
    </submittedName>
</protein>
<comment type="caution">
    <text evidence="2">The sequence shown here is derived from an EMBL/GenBank/DDBJ whole genome shotgun (WGS) entry which is preliminary data.</text>
</comment>
<evidence type="ECO:0000313" key="2">
    <source>
        <dbReference type="EMBL" id="GLD52673.1"/>
    </source>
</evidence>
<gene>
    <name evidence="2" type="ORF">AKAME5_000553700</name>
</gene>
<dbReference type="Proteomes" id="UP001279410">
    <property type="component" value="Unassembled WGS sequence"/>
</dbReference>
<organism evidence="2 3">
    <name type="scientific">Lates japonicus</name>
    <name type="common">Japanese lates</name>
    <dbReference type="NCBI Taxonomy" id="270547"/>
    <lineage>
        <taxon>Eukaryota</taxon>
        <taxon>Metazoa</taxon>
        <taxon>Chordata</taxon>
        <taxon>Craniata</taxon>
        <taxon>Vertebrata</taxon>
        <taxon>Euteleostomi</taxon>
        <taxon>Actinopterygii</taxon>
        <taxon>Neopterygii</taxon>
        <taxon>Teleostei</taxon>
        <taxon>Neoteleostei</taxon>
        <taxon>Acanthomorphata</taxon>
        <taxon>Carangaria</taxon>
        <taxon>Carangaria incertae sedis</taxon>
        <taxon>Centropomidae</taxon>
        <taxon>Lates</taxon>
    </lineage>
</organism>
<feature type="region of interest" description="Disordered" evidence="1">
    <location>
        <begin position="1"/>
        <end position="89"/>
    </location>
</feature>
<name>A0AAD3MEQ2_LATJO</name>
<dbReference type="EMBL" id="BRZM01000014">
    <property type="protein sequence ID" value="GLD52673.1"/>
    <property type="molecule type" value="Genomic_DNA"/>
</dbReference>
<sequence>MHNHLTPSKTSATCSAQLLPSPTDSRYWLQRRRSRAFGAPNQNTKSPDSGLDCSEEEGSQPRSGARSPDHLREEAVHIGHFSDDSIPSH</sequence>
<feature type="compositionally biased region" description="Polar residues" evidence="1">
    <location>
        <begin position="1"/>
        <end position="24"/>
    </location>
</feature>
<evidence type="ECO:0000256" key="1">
    <source>
        <dbReference type="SAM" id="MobiDB-lite"/>
    </source>
</evidence>
<feature type="non-terminal residue" evidence="2">
    <location>
        <position position="89"/>
    </location>
</feature>
<keyword evidence="3" id="KW-1185">Reference proteome</keyword>
<proteinExistence type="predicted"/>
<reference evidence="2" key="1">
    <citation type="submission" date="2022-08" db="EMBL/GenBank/DDBJ databases">
        <title>Genome sequencing of akame (Lates japonicus).</title>
        <authorList>
            <person name="Hashiguchi Y."/>
            <person name="Takahashi H."/>
        </authorList>
    </citation>
    <scope>NUCLEOTIDE SEQUENCE</scope>
    <source>
        <strain evidence="2">Kochi</strain>
    </source>
</reference>